<dbReference type="GO" id="GO:0016787">
    <property type="term" value="F:hydrolase activity"/>
    <property type="evidence" value="ECO:0007669"/>
    <property type="project" value="UniProtKB-KW"/>
</dbReference>
<organism evidence="7 8">
    <name type="scientific">Coemansia spiralis</name>
    <dbReference type="NCBI Taxonomy" id="417178"/>
    <lineage>
        <taxon>Eukaryota</taxon>
        <taxon>Fungi</taxon>
        <taxon>Fungi incertae sedis</taxon>
        <taxon>Zoopagomycota</taxon>
        <taxon>Kickxellomycotina</taxon>
        <taxon>Kickxellomycetes</taxon>
        <taxon>Kickxellales</taxon>
        <taxon>Kickxellaceae</taxon>
        <taxon>Coemansia</taxon>
    </lineage>
</organism>
<dbReference type="InterPro" id="IPR015033">
    <property type="entry name" value="HBS1-like_N"/>
</dbReference>
<evidence type="ECO:0000256" key="5">
    <source>
        <dbReference type="SAM" id="MobiDB-lite"/>
    </source>
</evidence>
<keyword evidence="2" id="KW-0963">Cytoplasm</keyword>
<name>A0A9W8KXJ0_9FUNG</name>
<feature type="region of interest" description="Disordered" evidence="5">
    <location>
        <begin position="148"/>
        <end position="167"/>
    </location>
</feature>
<feature type="compositionally biased region" description="Polar residues" evidence="5">
    <location>
        <begin position="157"/>
        <end position="167"/>
    </location>
</feature>
<dbReference type="GO" id="GO:0006412">
    <property type="term" value="P:translation"/>
    <property type="evidence" value="ECO:0007669"/>
    <property type="project" value="UniProtKB-KW"/>
</dbReference>
<dbReference type="AlphaFoldDB" id="A0A9W8KXJ0"/>
<dbReference type="GO" id="GO:0005737">
    <property type="term" value="C:cytoplasm"/>
    <property type="evidence" value="ECO:0007669"/>
    <property type="project" value="UniProtKB-SubCell"/>
</dbReference>
<reference evidence="7" key="1">
    <citation type="submission" date="2022-07" db="EMBL/GenBank/DDBJ databases">
        <title>Phylogenomic reconstructions and comparative analyses of Kickxellomycotina fungi.</title>
        <authorList>
            <person name="Reynolds N.K."/>
            <person name="Stajich J.E."/>
            <person name="Barry K."/>
            <person name="Grigoriev I.V."/>
            <person name="Crous P."/>
            <person name="Smith M.E."/>
        </authorList>
    </citation>
    <scope>NUCLEOTIDE SEQUENCE</scope>
    <source>
        <strain evidence="7">NRRL 3115</strain>
    </source>
</reference>
<evidence type="ECO:0000256" key="3">
    <source>
        <dbReference type="ARBA" id="ARBA00022801"/>
    </source>
</evidence>
<dbReference type="OrthoDB" id="342024at2759"/>
<feature type="domain" description="HBS1-like protein N-terminal" evidence="6">
    <location>
        <begin position="15"/>
        <end position="88"/>
    </location>
</feature>
<feature type="compositionally biased region" description="Low complexity" evidence="5">
    <location>
        <begin position="117"/>
        <end position="132"/>
    </location>
</feature>
<protein>
    <recommendedName>
        <fullName evidence="6">HBS1-like protein N-terminal domain-containing protein</fullName>
    </recommendedName>
</protein>
<feature type="compositionally biased region" description="Low complexity" evidence="5">
    <location>
        <begin position="237"/>
        <end position="247"/>
    </location>
</feature>
<keyword evidence="4" id="KW-0648">Protein biosynthesis</keyword>
<proteinExistence type="predicted"/>
<keyword evidence="3" id="KW-0378">Hydrolase</keyword>
<sequence>MSRHRAIRNLDLNEEFYDDDDGAVYDEMDDLSEQDQLKLLSGIEAVKKAIGSNTGISEQEIKESLWYYYFDEASTIAWLQKTHKLKPKSGQHARNDELLKNARHRPGNPPAQQSTKSADAAHNASSAAPGTGSSLLSLKSLASTGGLSSLSRKPLGLNNSMKTQTGSTSVVGKALAALKTTTPLPINSAVVEKHSKPNLLGYQGGGAGGLSLPQLAARSAANTTRTPVLRNFSGRQTPTPKSTTPEPKTLEEDASTSAALSQQMHRKAGLSAADIMQPSVATLYAQPSSLARFILDNIAPTAAYESKAASLAIKDEFKRDIQELLEANKRIRKVDVAKLLGEGVGGAMAEYDRRLRNGHRPNYIAGDVSFLNILAGKSSSDTTMRHFSFDTPSPDDKVLTAQCMTGSARTAAVASCAAARKKKI</sequence>
<evidence type="ECO:0000256" key="2">
    <source>
        <dbReference type="ARBA" id="ARBA00022490"/>
    </source>
</evidence>
<evidence type="ECO:0000256" key="4">
    <source>
        <dbReference type="ARBA" id="ARBA00022917"/>
    </source>
</evidence>
<evidence type="ECO:0000313" key="7">
    <source>
        <dbReference type="EMBL" id="KAJ2675454.1"/>
    </source>
</evidence>
<dbReference type="Pfam" id="PF08938">
    <property type="entry name" value="HBS1_N"/>
    <property type="match status" value="1"/>
</dbReference>
<dbReference type="EMBL" id="JANBTW010000048">
    <property type="protein sequence ID" value="KAJ2675454.1"/>
    <property type="molecule type" value="Genomic_DNA"/>
</dbReference>
<gene>
    <name evidence="7" type="ORF">GGI25_003961</name>
</gene>
<evidence type="ECO:0000259" key="6">
    <source>
        <dbReference type="Pfam" id="PF08938"/>
    </source>
</evidence>
<comment type="caution">
    <text evidence="7">The sequence shown here is derived from an EMBL/GenBank/DDBJ whole genome shotgun (WGS) entry which is preliminary data.</text>
</comment>
<evidence type="ECO:0000256" key="1">
    <source>
        <dbReference type="ARBA" id="ARBA00004496"/>
    </source>
</evidence>
<evidence type="ECO:0000313" key="8">
    <source>
        <dbReference type="Proteomes" id="UP001151518"/>
    </source>
</evidence>
<comment type="subcellular location">
    <subcellularLocation>
        <location evidence="1">Cytoplasm</location>
    </subcellularLocation>
</comment>
<feature type="region of interest" description="Disordered" evidence="5">
    <location>
        <begin position="218"/>
        <end position="255"/>
    </location>
</feature>
<feature type="region of interest" description="Disordered" evidence="5">
    <location>
        <begin position="101"/>
        <end position="132"/>
    </location>
</feature>
<accession>A0A9W8KXJ0</accession>
<dbReference type="Proteomes" id="UP001151518">
    <property type="component" value="Unassembled WGS sequence"/>
</dbReference>